<keyword evidence="3" id="KW-0479">Metal-binding</keyword>
<evidence type="ECO:0000256" key="4">
    <source>
        <dbReference type="ARBA" id="ARBA00022801"/>
    </source>
</evidence>
<dbReference type="InterPro" id="IPR029149">
    <property type="entry name" value="Creatin/AminoP/Spt16_N"/>
</dbReference>
<dbReference type="SUPFAM" id="SSF53092">
    <property type="entry name" value="Creatinase/prolidase N-terminal domain"/>
    <property type="match status" value="1"/>
</dbReference>
<dbReference type="FunFam" id="3.90.230.10:FF:000014">
    <property type="entry name" value="Aminopeptidase P family protein"/>
    <property type="match status" value="1"/>
</dbReference>
<dbReference type="InterPro" id="IPR000587">
    <property type="entry name" value="Creatinase_N"/>
</dbReference>
<dbReference type="PROSITE" id="PS00491">
    <property type="entry name" value="PROLINE_PEPTIDASE"/>
    <property type="match status" value="1"/>
</dbReference>
<dbReference type="AlphaFoldDB" id="A0A917XQR8"/>
<dbReference type="Gene3D" id="3.40.350.10">
    <property type="entry name" value="Creatinase/prolidase N-terminal domain"/>
    <property type="match status" value="1"/>
</dbReference>
<reference evidence="8" key="1">
    <citation type="journal article" date="2014" name="Int. J. Syst. Evol. Microbiol.">
        <title>Complete genome sequence of Corynebacterium casei LMG S-19264T (=DSM 44701T), isolated from a smear-ripened cheese.</title>
        <authorList>
            <consortium name="US DOE Joint Genome Institute (JGI-PGF)"/>
            <person name="Walter F."/>
            <person name="Albersmeier A."/>
            <person name="Kalinowski J."/>
            <person name="Ruckert C."/>
        </authorList>
    </citation>
    <scope>NUCLEOTIDE SEQUENCE</scope>
    <source>
        <strain evidence="8">JCM 17251</strain>
    </source>
</reference>
<evidence type="ECO:0000256" key="2">
    <source>
        <dbReference type="ARBA" id="ARBA00008766"/>
    </source>
</evidence>
<dbReference type="Proteomes" id="UP000624041">
    <property type="component" value="Unassembled WGS sequence"/>
</dbReference>
<dbReference type="GO" id="GO:0008235">
    <property type="term" value="F:metalloexopeptidase activity"/>
    <property type="evidence" value="ECO:0007669"/>
    <property type="project" value="UniProtKB-ARBA"/>
</dbReference>
<dbReference type="InterPro" id="IPR000994">
    <property type="entry name" value="Pept_M24"/>
</dbReference>
<feature type="domain" description="Creatinase N-terminal" evidence="7">
    <location>
        <begin position="4"/>
        <end position="138"/>
    </location>
</feature>
<dbReference type="InterPro" id="IPR050659">
    <property type="entry name" value="Peptidase_M24B"/>
</dbReference>
<accession>A0A917XQR8</accession>
<dbReference type="PANTHER" id="PTHR46112:SF10">
    <property type="entry name" value="DIPEPTIDASE YKVY-RELATED"/>
    <property type="match status" value="1"/>
</dbReference>
<evidence type="ECO:0000259" key="7">
    <source>
        <dbReference type="Pfam" id="PF01321"/>
    </source>
</evidence>
<feature type="domain" description="Peptidase M24" evidence="6">
    <location>
        <begin position="146"/>
        <end position="348"/>
    </location>
</feature>
<keyword evidence="5" id="KW-0464">Manganese</keyword>
<keyword evidence="4" id="KW-0378">Hydrolase</keyword>
<comment type="caution">
    <text evidence="8">The sequence shown here is derived from an EMBL/GenBank/DDBJ whole genome shotgun (WGS) entry which is preliminary data.</text>
</comment>
<proteinExistence type="inferred from homology"/>
<protein>
    <submittedName>
        <fullName evidence="8">Xaa-Pro dipeptidase</fullName>
    </submittedName>
</protein>
<dbReference type="EMBL" id="BMOS01000001">
    <property type="protein sequence ID" value="GGN48833.1"/>
    <property type="molecule type" value="Genomic_DNA"/>
</dbReference>
<comment type="similarity">
    <text evidence="2">Belongs to the peptidase M24B family.</text>
</comment>
<evidence type="ECO:0000256" key="5">
    <source>
        <dbReference type="ARBA" id="ARBA00023211"/>
    </source>
</evidence>
<name>A0A917XQR8_9BACI</name>
<keyword evidence="9" id="KW-1185">Reference proteome</keyword>
<dbReference type="InterPro" id="IPR001131">
    <property type="entry name" value="Peptidase_M24B_aminopep-P_CS"/>
</dbReference>
<dbReference type="Pfam" id="PF01321">
    <property type="entry name" value="Creatinase_N"/>
    <property type="match status" value="1"/>
</dbReference>
<dbReference type="InterPro" id="IPR001714">
    <property type="entry name" value="Pept_M24_MAP"/>
</dbReference>
<dbReference type="Gene3D" id="3.90.230.10">
    <property type="entry name" value="Creatinase/methionine aminopeptidase superfamily"/>
    <property type="match status" value="1"/>
</dbReference>
<evidence type="ECO:0000256" key="3">
    <source>
        <dbReference type="ARBA" id="ARBA00022723"/>
    </source>
</evidence>
<evidence type="ECO:0000313" key="9">
    <source>
        <dbReference type="Proteomes" id="UP000624041"/>
    </source>
</evidence>
<dbReference type="Pfam" id="PF00557">
    <property type="entry name" value="Peptidase_M24"/>
    <property type="match status" value="1"/>
</dbReference>
<evidence type="ECO:0000313" key="8">
    <source>
        <dbReference type="EMBL" id="GGN48833.1"/>
    </source>
</evidence>
<evidence type="ECO:0000256" key="1">
    <source>
        <dbReference type="ARBA" id="ARBA00001936"/>
    </source>
</evidence>
<comment type="cofactor">
    <cofactor evidence="1">
        <name>Mn(2+)</name>
        <dbReference type="ChEBI" id="CHEBI:29035"/>
    </cofactor>
</comment>
<reference evidence="8" key="2">
    <citation type="submission" date="2020-09" db="EMBL/GenBank/DDBJ databases">
        <authorList>
            <person name="Sun Q."/>
            <person name="Ohkuma M."/>
        </authorList>
    </citation>
    <scope>NUCLEOTIDE SEQUENCE</scope>
    <source>
        <strain evidence="8">JCM 17251</strain>
    </source>
</reference>
<gene>
    <name evidence="8" type="primary">pepQ</name>
    <name evidence="8" type="ORF">GCM10007971_00870</name>
</gene>
<dbReference type="SUPFAM" id="SSF55920">
    <property type="entry name" value="Creatinase/aminopeptidase"/>
    <property type="match status" value="1"/>
</dbReference>
<dbReference type="RefSeq" id="WP_229782511.1">
    <property type="nucleotide sequence ID" value="NZ_BMOS01000001.1"/>
</dbReference>
<dbReference type="InterPro" id="IPR036005">
    <property type="entry name" value="Creatinase/aminopeptidase-like"/>
</dbReference>
<evidence type="ECO:0000259" key="6">
    <source>
        <dbReference type="Pfam" id="PF00557"/>
    </source>
</evidence>
<dbReference type="GO" id="GO:0046872">
    <property type="term" value="F:metal ion binding"/>
    <property type="evidence" value="ECO:0007669"/>
    <property type="project" value="UniProtKB-KW"/>
</dbReference>
<dbReference type="PRINTS" id="PR00599">
    <property type="entry name" value="MAPEPTIDASE"/>
</dbReference>
<dbReference type="GO" id="GO:0004177">
    <property type="term" value="F:aminopeptidase activity"/>
    <property type="evidence" value="ECO:0007669"/>
    <property type="project" value="UniProtKB-ARBA"/>
</dbReference>
<dbReference type="CDD" id="cd01092">
    <property type="entry name" value="APP-like"/>
    <property type="match status" value="1"/>
</dbReference>
<dbReference type="PANTHER" id="PTHR46112">
    <property type="entry name" value="AMINOPEPTIDASE"/>
    <property type="match status" value="1"/>
</dbReference>
<sequence length="365" mass="40960">MNTRIEELIKELKRNNFDSALVTSTANFYYLSNYYTDPHERVIAVYVSETIDPIIVVPAMEVEDAKAAGWNDTIIGYHDHENPWQLLNDFLRGQEKLPASMAIEHNHFTLERYNNLTSCFQNVEFFDLENILADIRVIKSKKEYTLLKQAAQFADLAIKTGVEAITEGATELDIIALIEYEMKKQGIQEMSFTTTCLSGAKTASPHGTPGQKKITAGDMVLFDLGVIFDGYCSDITRTVAYKSVTPEQEEIYQTVLQANEKAIEASKLGTPVNKVDQAAREYIESKGYGKYFNHRVGHGLGIEVHEYPSMSSDNTLALREGMCFTIEPGIYIPGTGGVRIEDMMFMTKNGAEILTAYPKNLQIID</sequence>
<organism evidence="8 9">
    <name type="scientific">Oceanobacillus indicireducens</name>
    <dbReference type="NCBI Taxonomy" id="1004261"/>
    <lineage>
        <taxon>Bacteria</taxon>
        <taxon>Bacillati</taxon>
        <taxon>Bacillota</taxon>
        <taxon>Bacilli</taxon>
        <taxon>Bacillales</taxon>
        <taxon>Bacillaceae</taxon>
        <taxon>Oceanobacillus</taxon>
    </lineage>
</organism>